<evidence type="ECO:0000313" key="5">
    <source>
        <dbReference type="EMBL" id="MBU9710922.1"/>
    </source>
</evidence>
<proteinExistence type="predicted"/>
<dbReference type="Pfam" id="PF08241">
    <property type="entry name" value="Methyltransf_11"/>
    <property type="match status" value="1"/>
</dbReference>
<gene>
    <name evidence="5" type="ORF">KS419_04125</name>
</gene>
<accession>A0ABS6JB63</accession>
<dbReference type="GO" id="GO:0032259">
    <property type="term" value="P:methylation"/>
    <property type="evidence" value="ECO:0007669"/>
    <property type="project" value="UniProtKB-KW"/>
</dbReference>
<dbReference type="PANTHER" id="PTHR43464:SF19">
    <property type="entry name" value="UBIQUINONE BIOSYNTHESIS O-METHYLTRANSFERASE, MITOCHONDRIAL"/>
    <property type="match status" value="1"/>
</dbReference>
<dbReference type="CDD" id="cd02440">
    <property type="entry name" value="AdoMet_MTases"/>
    <property type="match status" value="1"/>
</dbReference>
<dbReference type="Proteomes" id="UP000784880">
    <property type="component" value="Unassembled WGS sequence"/>
</dbReference>
<keyword evidence="6" id="KW-1185">Reference proteome</keyword>
<comment type="caution">
    <text evidence="5">The sequence shown here is derived from an EMBL/GenBank/DDBJ whole genome shotgun (WGS) entry which is preliminary data.</text>
</comment>
<dbReference type="InterPro" id="IPR013216">
    <property type="entry name" value="Methyltransf_11"/>
</dbReference>
<protein>
    <submittedName>
        <fullName evidence="5">Class I SAM-dependent methyltransferase</fullName>
    </submittedName>
</protein>
<dbReference type="RefSeq" id="WP_217064814.1">
    <property type="nucleotide sequence ID" value="NZ_JAHQCS010000055.1"/>
</dbReference>
<feature type="domain" description="Methyltransferase type 11" evidence="4">
    <location>
        <begin position="50"/>
        <end position="143"/>
    </location>
</feature>
<keyword evidence="3" id="KW-0949">S-adenosyl-L-methionine</keyword>
<reference evidence="5 6" key="1">
    <citation type="submission" date="2021-06" db="EMBL/GenBank/DDBJ databases">
        <title>Bacillus sp. RD4P76, an endophyte from a halophyte.</title>
        <authorList>
            <person name="Sun J.-Q."/>
        </authorList>
    </citation>
    <scope>NUCLEOTIDE SEQUENCE [LARGE SCALE GENOMIC DNA]</scope>
    <source>
        <strain evidence="5 6">CGMCC 1.15917</strain>
    </source>
</reference>
<dbReference type="GO" id="GO:0008168">
    <property type="term" value="F:methyltransferase activity"/>
    <property type="evidence" value="ECO:0007669"/>
    <property type="project" value="UniProtKB-KW"/>
</dbReference>
<evidence type="ECO:0000259" key="4">
    <source>
        <dbReference type="Pfam" id="PF08241"/>
    </source>
</evidence>
<keyword evidence="2" id="KW-0808">Transferase</keyword>
<dbReference type="PANTHER" id="PTHR43464">
    <property type="entry name" value="METHYLTRANSFERASE"/>
    <property type="match status" value="1"/>
</dbReference>
<name>A0ABS6JB63_9BACI</name>
<organism evidence="5 6">
    <name type="scientific">Evansella tamaricis</name>
    <dbReference type="NCBI Taxonomy" id="2069301"/>
    <lineage>
        <taxon>Bacteria</taxon>
        <taxon>Bacillati</taxon>
        <taxon>Bacillota</taxon>
        <taxon>Bacilli</taxon>
        <taxon>Bacillales</taxon>
        <taxon>Bacillaceae</taxon>
        <taxon>Evansella</taxon>
    </lineage>
</organism>
<keyword evidence="1 5" id="KW-0489">Methyltransferase</keyword>
<evidence type="ECO:0000313" key="6">
    <source>
        <dbReference type="Proteomes" id="UP000784880"/>
    </source>
</evidence>
<evidence type="ECO:0000256" key="2">
    <source>
        <dbReference type="ARBA" id="ARBA00022679"/>
    </source>
</evidence>
<evidence type="ECO:0000256" key="1">
    <source>
        <dbReference type="ARBA" id="ARBA00022603"/>
    </source>
</evidence>
<sequence length="237" mass="27872">MVKSVVTAFDVLSEYYADSVDNGASPYNSHYERPAMLQEIPEHLEGWKVLDAGCAAGWYSEKLTERGAQVSGIDLSPKMIEAAKKRFNVKGTFLCHDIRQALPFKDDEFDFILSSLTLHYIKDWEPTFREFHRVLKSGGFILFSVHHPFMDFTYFQCEDYFEKKRMSDTWKKGEWEVKVNYYRRTLQELIKDTTKFFSLDKLVEPQPVEGFKEIHPKAYEYLMKNPHFVIIKGYKKS</sequence>
<evidence type="ECO:0000256" key="3">
    <source>
        <dbReference type="ARBA" id="ARBA00022691"/>
    </source>
</evidence>
<dbReference type="EMBL" id="JAHQCS010000055">
    <property type="protein sequence ID" value="MBU9710922.1"/>
    <property type="molecule type" value="Genomic_DNA"/>
</dbReference>